<proteinExistence type="predicted"/>
<dbReference type="InterPro" id="IPR036526">
    <property type="entry name" value="C-N_Hydrolase_sf"/>
</dbReference>
<evidence type="ECO:0000259" key="2">
    <source>
        <dbReference type="PROSITE" id="PS50263"/>
    </source>
</evidence>
<dbReference type="Pfam" id="PF00795">
    <property type="entry name" value="CN_hydrolase"/>
    <property type="match status" value="1"/>
</dbReference>
<evidence type="ECO:0000313" key="4">
    <source>
        <dbReference type="Proteomes" id="UP000593892"/>
    </source>
</evidence>
<sequence length="286" mass="31624">MSAPATLQVSCVQMHWATPLEANLRTTLKYIRAAAEAGSRVVLFPEAHLTSYYFPYLVNLDQKAVLDALAQTQKAALEFGVWVIAGTIQKTHDRFLNLAHVISPDGAITHEYAKVHMAGRDEMQYCRGGNKLALFEIDGVPCTLVICRDGRHPELYRIPAMAGAQILFHPSCSSDEIEAVCWKRTSGRAQQPVGPNSKIFHCVANTIGQSPDGLQTSSGMSFIREPNGIPLAEAGYYQEEMITSVLDLARADRGYVLDSLANPPFLKEHWEKMIADVRLRADVKPE</sequence>
<accession>A0A7S7NL77</accession>
<dbReference type="Gene3D" id="3.60.110.10">
    <property type="entry name" value="Carbon-nitrogen hydrolase"/>
    <property type="match status" value="1"/>
</dbReference>
<keyword evidence="1 3" id="KW-0378">Hydrolase</keyword>
<keyword evidence="4" id="KW-1185">Reference proteome</keyword>
<dbReference type="Proteomes" id="UP000593892">
    <property type="component" value="Chromosome"/>
</dbReference>
<protein>
    <submittedName>
        <fullName evidence="3">Carbon-nitrogen hydrolase family protein</fullName>
    </submittedName>
</protein>
<evidence type="ECO:0000313" key="3">
    <source>
        <dbReference type="EMBL" id="QOY85691.1"/>
    </source>
</evidence>
<dbReference type="PANTHER" id="PTHR43674">
    <property type="entry name" value="NITRILASE C965.09-RELATED"/>
    <property type="match status" value="1"/>
</dbReference>
<gene>
    <name evidence="3" type="ORF">IRI77_23060</name>
</gene>
<dbReference type="InterPro" id="IPR003010">
    <property type="entry name" value="C-N_Hydrolase"/>
</dbReference>
<dbReference type="RefSeq" id="WP_194447361.1">
    <property type="nucleotide sequence ID" value="NZ_CP063849.1"/>
</dbReference>
<dbReference type="EMBL" id="CP063849">
    <property type="protein sequence ID" value="QOY85691.1"/>
    <property type="molecule type" value="Genomic_DNA"/>
</dbReference>
<dbReference type="CDD" id="cd07197">
    <property type="entry name" value="nitrilase"/>
    <property type="match status" value="1"/>
</dbReference>
<name>A0A7S7NL77_PALFE</name>
<dbReference type="InterPro" id="IPR050345">
    <property type="entry name" value="Aliph_Amidase/BUP"/>
</dbReference>
<dbReference type="AlphaFoldDB" id="A0A7S7NL77"/>
<organism evidence="3 4">
    <name type="scientific">Paludibaculum fermentans</name>
    <dbReference type="NCBI Taxonomy" id="1473598"/>
    <lineage>
        <taxon>Bacteria</taxon>
        <taxon>Pseudomonadati</taxon>
        <taxon>Acidobacteriota</taxon>
        <taxon>Terriglobia</taxon>
        <taxon>Bryobacterales</taxon>
        <taxon>Bryobacteraceae</taxon>
        <taxon>Paludibaculum</taxon>
    </lineage>
</organism>
<feature type="domain" description="CN hydrolase" evidence="2">
    <location>
        <begin position="7"/>
        <end position="248"/>
    </location>
</feature>
<dbReference type="SUPFAM" id="SSF56317">
    <property type="entry name" value="Carbon-nitrogen hydrolase"/>
    <property type="match status" value="1"/>
</dbReference>
<dbReference type="PANTHER" id="PTHR43674:SF2">
    <property type="entry name" value="BETA-UREIDOPROPIONASE"/>
    <property type="match status" value="1"/>
</dbReference>
<reference evidence="3 4" key="1">
    <citation type="submission" date="2020-10" db="EMBL/GenBank/DDBJ databases">
        <title>Complete genome sequence of Paludibaculum fermentans P105T, a facultatively anaerobic acidobacterium capable of dissimilatory Fe(III) reduction.</title>
        <authorList>
            <person name="Dedysh S.N."/>
            <person name="Beletsky A.V."/>
            <person name="Kulichevskaya I.S."/>
            <person name="Mardanov A.V."/>
            <person name="Ravin N.V."/>
        </authorList>
    </citation>
    <scope>NUCLEOTIDE SEQUENCE [LARGE SCALE GENOMIC DNA]</scope>
    <source>
        <strain evidence="3 4">P105</strain>
    </source>
</reference>
<dbReference type="GO" id="GO:0016811">
    <property type="term" value="F:hydrolase activity, acting on carbon-nitrogen (but not peptide) bonds, in linear amides"/>
    <property type="evidence" value="ECO:0007669"/>
    <property type="project" value="UniProtKB-ARBA"/>
</dbReference>
<dbReference type="PROSITE" id="PS50263">
    <property type="entry name" value="CN_HYDROLASE"/>
    <property type="match status" value="1"/>
</dbReference>
<dbReference type="KEGG" id="pfer:IRI77_23060"/>
<evidence type="ECO:0000256" key="1">
    <source>
        <dbReference type="ARBA" id="ARBA00022801"/>
    </source>
</evidence>